<reference evidence="3 4" key="1">
    <citation type="submission" date="2018-06" db="EMBL/GenBank/DDBJ databases">
        <title>Genomic Encyclopedia of Archaeal and Bacterial Type Strains, Phase II (KMG-II): from individual species to whole genera.</title>
        <authorList>
            <person name="Goeker M."/>
        </authorList>
    </citation>
    <scope>NUCLEOTIDE SEQUENCE [LARGE SCALE GENOMIC DNA]</scope>
    <source>
        <strain evidence="3 4">DSM 23241</strain>
    </source>
</reference>
<keyword evidence="4" id="KW-1185">Reference proteome</keyword>
<sequence>MSTFKRVLFLPLKGIIAILTIQVIVFVVALTFQSCKKSHFSGDRELQKQEVNTLNALLKAKTSNFIALNENRKRSETSRPSSMETMSTAGRDPNFVITPEYELQCEVEVRPVYNQSLSVISAYGITEQDMVEEWGYNYDQELVVELALSIAAYEALDHEHGLAQVKQSLFLFNTAYAGDFYNCVKTALGIEALFELWRVRALSTYAGKKMLLKAIGKVATRSLGWVGAAWAVADFIDCYY</sequence>
<dbReference type="Proteomes" id="UP000249720">
    <property type="component" value="Unassembled WGS sequence"/>
</dbReference>
<feature type="transmembrane region" description="Helical" evidence="2">
    <location>
        <begin position="7"/>
        <end position="32"/>
    </location>
</feature>
<dbReference type="RefSeq" id="WP_146250548.1">
    <property type="nucleotide sequence ID" value="NZ_QKZV01000015.1"/>
</dbReference>
<organism evidence="3 4">
    <name type="scientific">Hydrotalea sandarakina</name>
    <dbReference type="NCBI Taxonomy" id="1004304"/>
    <lineage>
        <taxon>Bacteria</taxon>
        <taxon>Pseudomonadati</taxon>
        <taxon>Bacteroidota</taxon>
        <taxon>Chitinophagia</taxon>
        <taxon>Chitinophagales</taxon>
        <taxon>Chitinophagaceae</taxon>
        <taxon>Hydrotalea</taxon>
    </lineage>
</organism>
<evidence type="ECO:0000313" key="3">
    <source>
        <dbReference type="EMBL" id="PZX59449.1"/>
    </source>
</evidence>
<keyword evidence="2" id="KW-1133">Transmembrane helix</keyword>
<protein>
    <submittedName>
        <fullName evidence="3">Uncharacterized protein</fullName>
    </submittedName>
</protein>
<keyword evidence="2" id="KW-0812">Transmembrane</keyword>
<dbReference type="EMBL" id="QKZV01000015">
    <property type="protein sequence ID" value="PZX59449.1"/>
    <property type="molecule type" value="Genomic_DNA"/>
</dbReference>
<name>A0A2W7RXX6_9BACT</name>
<dbReference type="AlphaFoldDB" id="A0A2W7RXX6"/>
<evidence type="ECO:0000313" key="4">
    <source>
        <dbReference type="Proteomes" id="UP000249720"/>
    </source>
</evidence>
<feature type="region of interest" description="Disordered" evidence="1">
    <location>
        <begin position="69"/>
        <end position="89"/>
    </location>
</feature>
<comment type="caution">
    <text evidence="3">The sequence shown here is derived from an EMBL/GenBank/DDBJ whole genome shotgun (WGS) entry which is preliminary data.</text>
</comment>
<dbReference type="OrthoDB" id="1435947at2"/>
<gene>
    <name evidence="3" type="ORF">LX80_02815</name>
</gene>
<dbReference type="PROSITE" id="PS51257">
    <property type="entry name" value="PROKAR_LIPOPROTEIN"/>
    <property type="match status" value="1"/>
</dbReference>
<feature type="compositionally biased region" description="Polar residues" evidence="1">
    <location>
        <begin position="78"/>
        <end position="88"/>
    </location>
</feature>
<evidence type="ECO:0000256" key="2">
    <source>
        <dbReference type="SAM" id="Phobius"/>
    </source>
</evidence>
<accession>A0A2W7RXX6</accession>
<proteinExistence type="predicted"/>
<evidence type="ECO:0000256" key="1">
    <source>
        <dbReference type="SAM" id="MobiDB-lite"/>
    </source>
</evidence>
<keyword evidence="2" id="KW-0472">Membrane</keyword>